<proteinExistence type="predicted"/>
<dbReference type="Proteomes" id="UP001162085">
    <property type="component" value="Chromosome 6"/>
</dbReference>
<evidence type="ECO:0000313" key="2">
    <source>
        <dbReference type="Proteomes" id="UP001162085"/>
    </source>
</evidence>
<gene>
    <name evidence="1" type="primary">SUVZ06G0260</name>
    <name evidence="1" type="ORF">SUVZ_06G0260</name>
</gene>
<sequence length="84" mass="9648">MRKQPTGVDSIVLMFHVEAAGSYYLLQATPCVEHWMPIALHILTNYRSHLGNRRDVIMRISRYFLIELDSTPVVPASFTLAVWC</sequence>
<protein>
    <submittedName>
        <fullName evidence="1">Uncharacterized protein</fullName>
    </submittedName>
</protein>
<name>A0ABN8WSC2_SACUV</name>
<reference evidence="1" key="1">
    <citation type="submission" date="2022-10" db="EMBL/GenBank/DDBJ databases">
        <authorList>
            <person name="Byrne P K."/>
        </authorList>
    </citation>
    <scope>NUCLEOTIDE SEQUENCE</scope>
    <source>
        <strain evidence="1">ZP964</strain>
    </source>
</reference>
<keyword evidence="2" id="KW-1185">Reference proteome</keyword>
<accession>A0ABN8WSC2</accession>
<evidence type="ECO:0000313" key="1">
    <source>
        <dbReference type="EMBL" id="CAI4061960.1"/>
    </source>
</evidence>
<dbReference type="EMBL" id="OX365933">
    <property type="protein sequence ID" value="CAI4061960.1"/>
    <property type="molecule type" value="Genomic_DNA"/>
</dbReference>
<organism evidence="1 2">
    <name type="scientific">Saccharomyces uvarum</name>
    <name type="common">Yeast</name>
    <name type="synonym">Saccharomyces bayanus var. uvarum</name>
    <dbReference type="NCBI Taxonomy" id="230603"/>
    <lineage>
        <taxon>Eukaryota</taxon>
        <taxon>Fungi</taxon>
        <taxon>Dikarya</taxon>
        <taxon>Ascomycota</taxon>
        <taxon>Saccharomycotina</taxon>
        <taxon>Saccharomycetes</taxon>
        <taxon>Saccharomycetales</taxon>
        <taxon>Saccharomycetaceae</taxon>
        <taxon>Saccharomyces</taxon>
    </lineage>
</organism>